<organism evidence="2 3">
    <name type="scientific">Streptomyces viridochromogenes Tue57</name>
    <dbReference type="NCBI Taxonomy" id="1160705"/>
    <lineage>
        <taxon>Bacteria</taxon>
        <taxon>Bacillati</taxon>
        <taxon>Actinomycetota</taxon>
        <taxon>Actinomycetes</taxon>
        <taxon>Kitasatosporales</taxon>
        <taxon>Streptomycetaceae</taxon>
        <taxon>Streptomyces</taxon>
    </lineage>
</organism>
<proteinExistence type="predicted"/>
<dbReference type="Proteomes" id="UP000011205">
    <property type="component" value="Unassembled WGS sequence"/>
</dbReference>
<evidence type="ECO:0000256" key="1">
    <source>
        <dbReference type="SAM" id="MobiDB-lite"/>
    </source>
</evidence>
<sequence length="48" mass="5319">MPARIGVLLPVRRRQRQQPQWSAVTPPRLPPAAVLARGTAPPSPRRTN</sequence>
<feature type="compositionally biased region" description="Low complexity" evidence="1">
    <location>
        <begin position="17"/>
        <end position="37"/>
    </location>
</feature>
<reference evidence="2 3" key="1">
    <citation type="journal article" date="2013" name="Genome Announc.">
        <title>Draft Genome Sequence of Streptomyces viridochromogenes Strain Tu57, Producer of Avilamycin.</title>
        <authorList>
            <person name="Gruning B.A."/>
            <person name="Erxleben A."/>
            <person name="Hahnlein A."/>
            <person name="Gunther S."/>
        </authorList>
    </citation>
    <scope>NUCLEOTIDE SEQUENCE [LARGE SCALE GENOMIC DNA]</scope>
    <source>
        <strain evidence="2 3">Tue57</strain>
    </source>
</reference>
<dbReference type="AlphaFoldDB" id="L8PHN6"/>
<gene>
    <name evidence="2" type="ORF">STVIR_3465</name>
</gene>
<dbReference type="EMBL" id="AMLP01000111">
    <property type="protein sequence ID" value="ELS55563.1"/>
    <property type="molecule type" value="Genomic_DNA"/>
</dbReference>
<accession>L8PHN6</accession>
<feature type="region of interest" description="Disordered" evidence="1">
    <location>
        <begin position="1"/>
        <end position="48"/>
    </location>
</feature>
<comment type="caution">
    <text evidence="2">The sequence shown here is derived from an EMBL/GenBank/DDBJ whole genome shotgun (WGS) entry which is preliminary data.</text>
</comment>
<protein>
    <submittedName>
        <fullName evidence="2">Uncharacterized protein</fullName>
    </submittedName>
</protein>
<name>L8PHN6_STRVR</name>
<evidence type="ECO:0000313" key="2">
    <source>
        <dbReference type="EMBL" id="ELS55563.1"/>
    </source>
</evidence>
<evidence type="ECO:0000313" key="3">
    <source>
        <dbReference type="Proteomes" id="UP000011205"/>
    </source>
</evidence>